<dbReference type="EMBL" id="HM480846">
    <property type="protein sequence ID" value="AEH41063.1"/>
    <property type="molecule type" value="Genomic_DNA"/>
</dbReference>
<name>F8R4U4_9CAUD</name>
<evidence type="ECO:0000313" key="1">
    <source>
        <dbReference type="EMBL" id="AEH41063.1"/>
    </source>
</evidence>
<dbReference type="KEGG" id="vg:10894536"/>
<organism evidence="1 2">
    <name type="scientific">Escherichia phage K30</name>
    <dbReference type="NCBI Taxonomy" id="1041524"/>
    <lineage>
        <taxon>Viruses</taxon>
        <taxon>Duplodnaviria</taxon>
        <taxon>Heunggongvirae</taxon>
        <taxon>Uroviricota</taxon>
        <taxon>Caudoviricetes</taxon>
        <taxon>Autographivirales</taxon>
        <taxon>Autotranscriptaviridae</taxon>
        <taxon>Studiervirinae</taxon>
        <taxon>Przondovirus</taxon>
        <taxon>Przondovirus K30</taxon>
    </lineage>
</organism>
<dbReference type="GeneID" id="10894536"/>
<evidence type="ECO:0000313" key="2">
    <source>
        <dbReference type="Proteomes" id="UP000000489"/>
    </source>
</evidence>
<dbReference type="Proteomes" id="UP000000489">
    <property type="component" value="Segment"/>
</dbReference>
<reference evidence="1 2" key="1">
    <citation type="submission" date="2010-06" db="EMBL/GenBank/DDBJ databases">
        <authorList>
            <person name="Bouwman C.W."/>
            <person name="Kropinski A.M."/>
            <person name="Whitfield C."/>
        </authorList>
    </citation>
    <scope>NUCLEOTIDE SEQUENCE [LARGE SCALE GENOMIC DNA]</scope>
</reference>
<dbReference type="RefSeq" id="YP_004678770.1">
    <property type="nucleotide sequence ID" value="NC_015719.1"/>
</dbReference>
<accession>F8R4U4</accession>
<protein>
    <submittedName>
        <fullName evidence="1">Uncharacterized protein</fullName>
    </submittedName>
</protein>
<proteinExistence type="predicted"/>
<sequence length="38" mass="4390">MRLPLRILHKVLSVYLTVYTFGYPPVPSKLAQSNHRPP</sequence>
<keyword evidence="2" id="KW-1185">Reference proteome</keyword>